<gene>
    <name evidence="1" type="ORF">AVEN_189384_1</name>
</gene>
<reference evidence="1 2" key="1">
    <citation type="journal article" date="2019" name="Sci. Rep.">
        <title>Orb-weaving spider Araneus ventricosus genome elucidates the spidroin gene catalogue.</title>
        <authorList>
            <person name="Kono N."/>
            <person name="Nakamura H."/>
            <person name="Ohtoshi R."/>
            <person name="Moran D.A.P."/>
            <person name="Shinohara A."/>
            <person name="Yoshida Y."/>
            <person name="Fujiwara M."/>
            <person name="Mori M."/>
            <person name="Tomita M."/>
            <person name="Arakawa K."/>
        </authorList>
    </citation>
    <scope>NUCLEOTIDE SEQUENCE [LARGE SCALE GENOMIC DNA]</scope>
</reference>
<comment type="caution">
    <text evidence="1">The sequence shown here is derived from an EMBL/GenBank/DDBJ whole genome shotgun (WGS) entry which is preliminary data.</text>
</comment>
<dbReference type="EMBL" id="BGPR01006688">
    <property type="protein sequence ID" value="GBN21077.1"/>
    <property type="molecule type" value="Genomic_DNA"/>
</dbReference>
<keyword evidence="2" id="KW-1185">Reference proteome</keyword>
<protein>
    <submittedName>
        <fullName evidence="1">Uncharacterized protein</fullName>
    </submittedName>
</protein>
<dbReference type="AlphaFoldDB" id="A0A4Y2M606"/>
<evidence type="ECO:0000313" key="1">
    <source>
        <dbReference type="EMBL" id="GBN21077.1"/>
    </source>
</evidence>
<name>A0A4Y2M606_ARAVE</name>
<dbReference type="Proteomes" id="UP000499080">
    <property type="component" value="Unassembled WGS sequence"/>
</dbReference>
<accession>A0A4Y2M606</accession>
<organism evidence="1 2">
    <name type="scientific">Araneus ventricosus</name>
    <name type="common">Orbweaver spider</name>
    <name type="synonym">Epeira ventricosa</name>
    <dbReference type="NCBI Taxonomy" id="182803"/>
    <lineage>
        <taxon>Eukaryota</taxon>
        <taxon>Metazoa</taxon>
        <taxon>Ecdysozoa</taxon>
        <taxon>Arthropoda</taxon>
        <taxon>Chelicerata</taxon>
        <taxon>Arachnida</taxon>
        <taxon>Araneae</taxon>
        <taxon>Araneomorphae</taxon>
        <taxon>Entelegynae</taxon>
        <taxon>Araneoidea</taxon>
        <taxon>Araneidae</taxon>
        <taxon>Araneus</taxon>
    </lineage>
</organism>
<sequence>MSNLGRTIVFPLASYRGPKLESANGVSDFSSRGPNLGRIIVFPLASHRGPKLESEDGVLDFEFIGIPPRLTFSLRCPLTSFLLGSPTLCQQEWREEDICLVAQ</sequence>
<evidence type="ECO:0000313" key="2">
    <source>
        <dbReference type="Proteomes" id="UP000499080"/>
    </source>
</evidence>
<proteinExistence type="predicted"/>